<dbReference type="EMBL" id="JACHGG010000006">
    <property type="protein sequence ID" value="MBB6060868.1"/>
    <property type="molecule type" value="Genomic_DNA"/>
</dbReference>
<protein>
    <submittedName>
        <fullName evidence="2">Uncharacterized protein</fullName>
    </submittedName>
</protein>
<keyword evidence="3" id="KW-1185">Reference proteome</keyword>
<organism evidence="2 3">
    <name type="scientific">Hymenobacter luteus</name>
    <dbReference type="NCBI Taxonomy" id="1411122"/>
    <lineage>
        <taxon>Bacteria</taxon>
        <taxon>Pseudomonadati</taxon>
        <taxon>Bacteroidota</taxon>
        <taxon>Cytophagia</taxon>
        <taxon>Cytophagales</taxon>
        <taxon>Hymenobacteraceae</taxon>
        <taxon>Hymenobacter</taxon>
    </lineage>
</organism>
<evidence type="ECO:0000256" key="1">
    <source>
        <dbReference type="SAM" id="SignalP"/>
    </source>
</evidence>
<feature type="chain" id="PRO_5031329014" evidence="1">
    <location>
        <begin position="20"/>
        <end position="509"/>
    </location>
</feature>
<sequence>MKNGIAIFCFWLTLFSCHAQSSTSPATAAVGEFGSTTPNGLLYSRRTMGRLERIVDSLHLRYKVCDLTRAYKSHWQGQAEYVRLEGSSASSAAQLLEAGSTPEEILARFPKAKHARNLLVVADEEQDDVKGARQLTTAYRSIPLNGRDEFSVHIDQPLTASAIPAAGHWVVRYDKKGYDGPYVEAFYFPQGLTQLTLPKRYAALVQYADCLIDTTSQIYLETAKRTGRNVPSKETASQEAFLKFVHQQTKRPSTKYEEKLTDEEQEARQRAYHDWDSVRLQKVDALAATPRFRELLQKAATDDSNLGATSDEFEEYVARYYSPARALTLKRNRRVAGFCSMDDGPRVHALGIAQLSAEAVNWETFLRAHLDIMNDRFERMSDGSYAWEKRQTYLRELEELDINVSDLMLGISLRINNPSQNHYFGTVYRVGRALAETRQPRELEQRLLTLVADSELDTYNRLLAYYLFLNYNEHLPDAAQQQRNVAELNKSVQKLPAYLVARATVKSKQ</sequence>
<dbReference type="AlphaFoldDB" id="A0A7W9T4E3"/>
<dbReference type="PROSITE" id="PS51257">
    <property type="entry name" value="PROKAR_LIPOPROTEIN"/>
    <property type="match status" value="1"/>
</dbReference>
<evidence type="ECO:0000313" key="2">
    <source>
        <dbReference type="EMBL" id="MBB6060868.1"/>
    </source>
</evidence>
<evidence type="ECO:0000313" key="3">
    <source>
        <dbReference type="Proteomes" id="UP000532746"/>
    </source>
</evidence>
<dbReference type="Proteomes" id="UP000532746">
    <property type="component" value="Unassembled WGS sequence"/>
</dbReference>
<comment type="caution">
    <text evidence="2">The sequence shown here is derived from an EMBL/GenBank/DDBJ whole genome shotgun (WGS) entry which is preliminary data.</text>
</comment>
<gene>
    <name evidence="2" type="ORF">HNQ93_003743</name>
</gene>
<keyword evidence="1" id="KW-0732">Signal</keyword>
<feature type="signal peptide" evidence="1">
    <location>
        <begin position="1"/>
        <end position="19"/>
    </location>
</feature>
<reference evidence="2 3" key="1">
    <citation type="submission" date="2020-08" db="EMBL/GenBank/DDBJ databases">
        <title>Genomic Encyclopedia of Type Strains, Phase IV (KMG-IV): sequencing the most valuable type-strain genomes for metagenomic binning, comparative biology and taxonomic classification.</title>
        <authorList>
            <person name="Goeker M."/>
        </authorList>
    </citation>
    <scope>NUCLEOTIDE SEQUENCE [LARGE SCALE GENOMIC DNA]</scope>
    <source>
        <strain evidence="2 3">DSM 26718</strain>
    </source>
</reference>
<accession>A0A7W9T4E3</accession>
<proteinExistence type="predicted"/>
<dbReference type="RefSeq" id="WP_183404920.1">
    <property type="nucleotide sequence ID" value="NZ_JACHGG010000006.1"/>
</dbReference>
<name>A0A7W9T4E3_9BACT</name>